<evidence type="ECO:0000256" key="1">
    <source>
        <dbReference type="SAM" id="Phobius"/>
    </source>
</evidence>
<accession>A0AA36FUC1</accession>
<feature type="transmembrane region" description="Helical" evidence="1">
    <location>
        <begin position="7"/>
        <end position="31"/>
    </location>
</feature>
<comment type="caution">
    <text evidence="3">The sequence shown here is derived from an EMBL/GenBank/DDBJ whole genome shotgun (WGS) entry which is preliminary data.</text>
</comment>
<reference evidence="3" key="1">
    <citation type="submission" date="2023-06" db="EMBL/GenBank/DDBJ databases">
        <authorList>
            <person name="Delattre M."/>
        </authorList>
    </citation>
    <scope>NUCLEOTIDE SEQUENCE</scope>
    <source>
        <strain evidence="3">AF72</strain>
    </source>
</reference>
<proteinExistence type="predicted"/>
<keyword evidence="1" id="KW-0472">Membrane</keyword>
<feature type="transmembrane region" description="Helical" evidence="1">
    <location>
        <begin position="90"/>
        <end position="110"/>
    </location>
</feature>
<feature type="transmembrane region" description="Helical" evidence="1">
    <location>
        <begin position="47"/>
        <end position="69"/>
    </location>
</feature>
<dbReference type="Pfam" id="PF10328">
    <property type="entry name" value="7TM_GPCR_Srx"/>
    <property type="match status" value="1"/>
</dbReference>
<keyword evidence="1" id="KW-1133">Transmembrane helix</keyword>
<evidence type="ECO:0000313" key="3">
    <source>
        <dbReference type="EMBL" id="CAJ0567519.1"/>
    </source>
</evidence>
<dbReference type="PANTHER" id="PTHR22718">
    <property type="entry name" value="SERPENTINE RECEPTOR, CLASS X"/>
    <property type="match status" value="1"/>
</dbReference>
<feature type="domain" description="7TM GPCR serpentine receptor class x (Srx)" evidence="2">
    <location>
        <begin position="46"/>
        <end position="113"/>
    </location>
</feature>
<keyword evidence="4" id="KW-1185">Reference proteome</keyword>
<feature type="non-terminal residue" evidence="3">
    <location>
        <position position="154"/>
    </location>
</feature>
<name>A0AA36FUC1_9BILA</name>
<dbReference type="PANTHER" id="PTHR22718:SF11">
    <property type="entry name" value="7TM GPCR SERPENTINE RECEPTOR CLASS X (SRX) DOMAIN-CONTAINING PROTEIN"/>
    <property type="match status" value="1"/>
</dbReference>
<evidence type="ECO:0000259" key="2">
    <source>
        <dbReference type="Pfam" id="PF10328"/>
    </source>
</evidence>
<dbReference type="EMBL" id="CATQJA010001495">
    <property type="protein sequence ID" value="CAJ0567519.1"/>
    <property type="molecule type" value="Genomic_DNA"/>
</dbReference>
<evidence type="ECO:0000313" key="4">
    <source>
        <dbReference type="Proteomes" id="UP001177023"/>
    </source>
</evidence>
<organism evidence="3 4">
    <name type="scientific">Mesorhabditis spiculigera</name>
    <dbReference type="NCBI Taxonomy" id="96644"/>
    <lineage>
        <taxon>Eukaryota</taxon>
        <taxon>Metazoa</taxon>
        <taxon>Ecdysozoa</taxon>
        <taxon>Nematoda</taxon>
        <taxon>Chromadorea</taxon>
        <taxon>Rhabditida</taxon>
        <taxon>Rhabditina</taxon>
        <taxon>Rhabditomorpha</taxon>
        <taxon>Rhabditoidea</taxon>
        <taxon>Rhabditidae</taxon>
        <taxon>Mesorhabditinae</taxon>
        <taxon>Mesorhabditis</taxon>
    </lineage>
</organism>
<dbReference type="InterPro" id="IPR019430">
    <property type="entry name" value="7TM_GPCR_serpentine_rcpt_Srx"/>
</dbReference>
<protein>
    <recommendedName>
        <fullName evidence="2">7TM GPCR serpentine receptor class x (Srx) domain-containing protein</fullName>
    </recommendedName>
</protein>
<dbReference type="SUPFAM" id="SSF81321">
    <property type="entry name" value="Family A G protein-coupled receptor-like"/>
    <property type="match status" value="1"/>
</dbReference>
<sequence length="154" mass="17600">MVPIYQVVANLFALVILYELYTIASVLYAVWKSSWIFPKGIDDQGTIFFSSLFMVLWYQSSFSQILMAVNRLCVMCFSRWTIFTRRSTTVITLGIYPVALILAALSQYILPCCRLDIIPNFLSRTNCCVFILETESRSGSKIPEYSSTVFPFPP</sequence>
<dbReference type="Proteomes" id="UP001177023">
    <property type="component" value="Unassembled WGS sequence"/>
</dbReference>
<dbReference type="AlphaFoldDB" id="A0AA36FUC1"/>
<keyword evidence="1" id="KW-0812">Transmembrane</keyword>
<gene>
    <name evidence="3" type="ORF">MSPICULIGERA_LOCUS6070</name>
</gene>
<dbReference type="Gene3D" id="1.20.1070.10">
    <property type="entry name" value="Rhodopsin 7-helix transmembrane proteins"/>
    <property type="match status" value="1"/>
</dbReference>